<feature type="repeat" description="WD" evidence="1">
    <location>
        <begin position="31"/>
        <end position="63"/>
    </location>
</feature>
<dbReference type="Proteomes" id="UP000035740">
    <property type="component" value="Unassembled WGS sequence"/>
</dbReference>
<accession>A0A0J7YNY8</accession>
<evidence type="ECO:0000313" key="3">
    <source>
        <dbReference type="Proteomes" id="UP000035740"/>
    </source>
</evidence>
<sequence>DKQSEFLVGQSDKKIIQWDARHSQTIPTQTYDEHLGPVNAILFVDEGRRFVSTSDDKKMLIWEYGIPVVIKHIAEPDMHSMPVLTMHPSNNFFVAQSLDNQILVFSVKDRYHCSHL</sequence>
<dbReference type="Pfam" id="PF00400">
    <property type="entry name" value="WD40"/>
    <property type="match status" value="1"/>
</dbReference>
<dbReference type="Gene3D" id="2.130.10.10">
    <property type="entry name" value="YVTN repeat-like/Quinoprotein amine dehydrogenase"/>
    <property type="match status" value="1"/>
</dbReference>
<evidence type="ECO:0000313" key="2">
    <source>
        <dbReference type="EMBL" id="KMS64848.1"/>
    </source>
</evidence>
<dbReference type="GO" id="GO:0000398">
    <property type="term" value="P:mRNA splicing, via spliceosome"/>
    <property type="evidence" value="ECO:0007669"/>
    <property type="project" value="InterPro"/>
</dbReference>
<organism evidence="2 3">
    <name type="scientific">Beta vulgaris subsp. vulgaris</name>
    <name type="common">Beet</name>
    <dbReference type="NCBI Taxonomy" id="3555"/>
    <lineage>
        <taxon>Eukaryota</taxon>
        <taxon>Viridiplantae</taxon>
        <taxon>Streptophyta</taxon>
        <taxon>Embryophyta</taxon>
        <taxon>Tracheophyta</taxon>
        <taxon>Spermatophyta</taxon>
        <taxon>Magnoliopsida</taxon>
        <taxon>eudicotyledons</taxon>
        <taxon>Gunneridae</taxon>
        <taxon>Pentapetalae</taxon>
        <taxon>Caryophyllales</taxon>
        <taxon>Chenopodiaceae</taxon>
        <taxon>Betoideae</taxon>
        <taxon>Beta</taxon>
    </lineage>
</organism>
<dbReference type="PANTHER" id="PTHR43979">
    <property type="entry name" value="PRE-MRNA-PROCESSING FACTOR 17"/>
    <property type="match status" value="1"/>
</dbReference>
<feature type="non-terminal residue" evidence="2">
    <location>
        <position position="1"/>
    </location>
</feature>
<proteinExistence type="predicted"/>
<dbReference type="InterPro" id="IPR036322">
    <property type="entry name" value="WD40_repeat_dom_sf"/>
</dbReference>
<dbReference type="Gramene" id="KMS64848">
    <property type="protein sequence ID" value="KMS64848"/>
    <property type="gene ID" value="BVRB_042050"/>
</dbReference>
<reference evidence="2 3" key="1">
    <citation type="journal article" date="2014" name="Nature">
        <title>The genome of the recently domesticated crop plant sugar beet (Beta vulgaris).</title>
        <authorList>
            <person name="Dohm J.C."/>
            <person name="Minoche A.E."/>
            <person name="Holtgrawe D."/>
            <person name="Capella-Gutierrez S."/>
            <person name="Zakrzewski F."/>
            <person name="Tafer H."/>
            <person name="Rupp O."/>
            <person name="Sorensen T.R."/>
            <person name="Stracke R."/>
            <person name="Reinhardt R."/>
            <person name="Goesmann A."/>
            <person name="Kraft T."/>
            <person name="Schulz B."/>
            <person name="Stadler P.F."/>
            <person name="Schmidt T."/>
            <person name="Gabaldon T."/>
            <person name="Lehrach H."/>
            <person name="Weisshaar B."/>
            <person name="Himmelbauer H."/>
        </authorList>
    </citation>
    <scope>NUCLEOTIDE SEQUENCE [LARGE SCALE GENOMIC DNA]</scope>
    <source>
        <tissue evidence="2">Taproot</tissue>
    </source>
</reference>
<dbReference type="SMART" id="SM00320">
    <property type="entry name" value="WD40"/>
    <property type="match status" value="2"/>
</dbReference>
<gene>
    <name evidence="2" type="ORF">BVRB_042050</name>
</gene>
<name>A0A0J7YNY8_BETVV</name>
<dbReference type="PROSITE" id="PS50082">
    <property type="entry name" value="WD_REPEATS_2"/>
    <property type="match status" value="1"/>
</dbReference>
<dbReference type="OrthoDB" id="10257301at2759"/>
<dbReference type="InterPro" id="IPR032847">
    <property type="entry name" value="PRPF17"/>
</dbReference>
<dbReference type="InterPro" id="IPR001680">
    <property type="entry name" value="WD40_rpt"/>
</dbReference>
<dbReference type="AlphaFoldDB" id="A0A0J7YNY8"/>
<keyword evidence="1" id="KW-0853">WD repeat</keyword>
<dbReference type="PANTHER" id="PTHR43979:SF1">
    <property type="entry name" value="PRE-MRNA-PROCESSING FACTOR 17"/>
    <property type="match status" value="1"/>
</dbReference>
<dbReference type="SUPFAM" id="SSF50978">
    <property type="entry name" value="WD40 repeat-like"/>
    <property type="match status" value="1"/>
</dbReference>
<dbReference type="EMBL" id="KQ120609">
    <property type="protein sequence ID" value="KMS64848.1"/>
    <property type="molecule type" value="Genomic_DNA"/>
</dbReference>
<dbReference type="GO" id="GO:0071013">
    <property type="term" value="C:catalytic step 2 spliceosome"/>
    <property type="evidence" value="ECO:0007669"/>
    <property type="project" value="InterPro"/>
</dbReference>
<protein>
    <submittedName>
        <fullName evidence="2">Uncharacterized protein</fullName>
    </submittedName>
</protein>
<keyword evidence="3" id="KW-1185">Reference proteome</keyword>
<dbReference type="InterPro" id="IPR015943">
    <property type="entry name" value="WD40/YVTN_repeat-like_dom_sf"/>
</dbReference>
<dbReference type="PROSITE" id="PS50294">
    <property type="entry name" value="WD_REPEATS_REGION"/>
    <property type="match status" value="1"/>
</dbReference>
<dbReference type="GO" id="GO:0003729">
    <property type="term" value="F:mRNA binding"/>
    <property type="evidence" value="ECO:0007669"/>
    <property type="project" value="TreeGrafter"/>
</dbReference>
<evidence type="ECO:0000256" key="1">
    <source>
        <dbReference type="PROSITE-ProRule" id="PRU00221"/>
    </source>
</evidence>